<keyword evidence="7" id="KW-0347">Helicase</keyword>
<protein>
    <recommendedName>
        <fullName evidence="3">RNA helicase</fullName>
        <ecNumber evidence="3">3.6.4.13</ecNumber>
    </recommendedName>
</protein>
<evidence type="ECO:0000256" key="3">
    <source>
        <dbReference type="ARBA" id="ARBA00012552"/>
    </source>
</evidence>
<organism evidence="14 15">
    <name type="scientific">Sander lucioperca</name>
    <name type="common">Pike-perch</name>
    <name type="synonym">Perca lucioperca</name>
    <dbReference type="NCBI Taxonomy" id="283035"/>
    <lineage>
        <taxon>Eukaryota</taxon>
        <taxon>Metazoa</taxon>
        <taxon>Chordata</taxon>
        <taxon>Craniata</taxon>
        <taxon>Vertebrata</taxon>
        <taxon>Euteleostomi</taxon>
        <taxon>Actinopterygii</taxon>
        <taxon>Neopterygii</taxon>
        <taxon>Teleostei</taxon>
        <taxon>Neoteleostei</taxon>
        <taxon>Acanthomorphata</taxon>
        <taxon>Eupercaria</taxon>
        <taxon>Perciformes</taxon>
        <taxon>Percoidei</taxon>
        <taxon>Percidae</taxon>
        <taxon>Luciopercinae</taxon>
        <taxon>Sander</taxon>
    </lineage>
</organism>
<dbReference type="SUPFAM" id="SSF52540">
    <property type="entry name" value="P-loop containing nucleoside triphosphate hydrolases"/>
    <property type="match status" value="1"/>
</dbReference>
<keyword evidence="15" id="KW-1185">Reference proteome</keyword>
<feature type="domain" description="DNA2/NAM7 helicase helicase" evidence="11">
    <location>
        <begin position="621"/>
        <end position="711"/>
    </location>
</feature>
<dbReference type="Ensembl" id="ENSSLUT00000020651.1">
    <property type="protein sequence ID" value="ENSSLUP00000020012.1"/>
    <property type="gene ID" value="ENSSLUG00000009182.1"/>
</dbReference>
<dbReference type="Pfam" id="PF21634">
    <property type="entry name" value="MOV-10_beta-barrel"/>
    <property type="match status" value="1"/>
</dbReference>
<feature type="region of interest" description="Disordered" evidence="10">
    <location>
        <begin position="598"/>
        <end position="621"/>
    </location>
</feature>
<dbReference type="GeneTree" id="ENSGT00940000165903"/>
<dbReference type="GO" id="GO:0016787">
    <property type="term" value="F:hydrolase activity"/>
    <property type="evidence" value="ECO:0007669"/>
    <property type="project" value="UniProtKB-KW"/>
</dbReference>
<comment type="catalytic activity">
    <reaction evidence="9">
        <text>ATP + H2O = ADP + phosphate + H(+)</text>
        <dbReference type="Rhea" id="RHEA:13065"/>
        <dbReference type="ChEBI" id="CHEBI:15377"/>
        <dbReference type="ChEBI" id="CHEBI:15378"/>
        <dbReference type="ChEBI" id="CHEBI:30616"/>
        <dbReference type="ChEBI" id="CHEBI:43474"/>
        <dbReference type="ChEBI" id="CHEBI:456216"/>
        <dbReference type="EC" id="3.6.4.13"/>
    </reaction>
</comment>
<dbReference type="CDD" id="cd18078">
    <property type="entry name" value="DEXXQc_Mov10L1"/>
    <property type="match status" value="1"/>
</dbReference>
<dbReference type="InterPro" id="IPR041679">
    <property type="entry name" value="DNA2/NAM7-like_C"/>
</dbReference>
<dbReference type="Pfam" id="PF13086">
    <property type="entry name" value="AAA_11"/>
    <property type="match status" value="2"/>
</dbReference>
<evidence type="ECO:0000256" key="9">
    <source>
        <dbReference type="ARBA" id="ARBA00047984"/>
    </source>
</evidence>
<dbReference type="GO" id="GO:0005737">
    <property type="term" value="C:cytoplasm"/>
    <property type="evidence" value="ECO:0007669"/>
    <property type="project" value="UniProtKB-SubCell"/>
</dbReference>
<evidence type="ECO:0000259" key="12">
    <source>
        <dbReference type="Pfam" id="PF13087"/>
    </source>
</evidence>
<evidence type="ECO:0000259" key="13">
    <source>
        <dbReference type="Pfam" id="PF21634"/>
    </source>
</evidence>
<accession>A0A8D0CW44</accession>
<dbReference type="FunFam" id="3.40.50.300:FF:000864">
    <property type="entry name" value="Mov10-like RISC complex RNA helicase 1"/>
    <property type="match status" value="1"/>
</dbReference>
<feature type="domain" description="DNA2/NAM7 helicase helicase" evidence="11">
    <location>
        <begin position="733"/>
        <end position="802"/>
    </location>
</feature>
<dbReference type="Proteomes" id="UP000694568">
    <property type="component" value="Unplaced"/>
</dbReference>
<reference evidence="14" key="2">
    <citation type="submission" date="2025-09" db="UniProtKB">
        <authorList>
            <consortium name="Ensembl"/>
        </authorList>
    </citation>
    <scope>IDENTIFICATION</scope>
</reference>
<dbReference type="InterPro" id="IPR049080">
    <property type="entry name" value="MOV-10-like_beta-barrel"/>
</dbReference>
<evidence type="ECO:0000256" key="8">
    <source>
        <dbReference type="ARBA" id="ARBA00022840"/>
    </source>
</evidence>
<feature type="domain" description="Helicase MOV-10-like beta-barrel" evidence="13">
    <location>
        <begin position="474"/>
        <end position="538"/>
    </location>
</feature>
<proteinExistence type="inferred from homology"/>
<dbReference type="EC" id="3.6.4.13" evidence="3"/>
<dbReference type="GO" id="GO:0003724">
    <property type="term" value="F:RNA helicase activity"/>
    <property type="evidence" value="ECO:0007669"/>
    <property type="project" value="UniProtKB-EC"/>
</dbReference>
<dbReference type="Pfam" id="PF13087">
    <property type="entry name" value="AAA_12"/>
    <property type="match status" value="1"/>
</dbReference>
<evidence type="ECO:0000256" key="1">
    <source>
        <dbReference type="ARBA" id="ARBA00004496"/>
    </source>
</evidence>
<dbReference type="InterPro" id="IPR027417">
    <property type="entry name" value="P-loop_NTPase"/>
</dbReference>
<reference evidence="14" key="1">
    <citation type="submission" date="2025-08" db="UniProtKB">
        <authorList>
            <consortium name="Ensembl"/>
        </authorList>
    </citation>
    <scope>IDENTIFICATION</scope>
</reference>
<keyword evidence="5" id="KW-0547">Nucleotide-binding</keyword>
<evidence type="ECO:0000256" key="2">
    <source>
        <dbReference type="ARBA" id="ARBA00005601"/>
    </source>
</evidence>
<gene>
    <name evidence="14" type="primary">mov10l1</name>
</gene>
<dbReference type="InterPro" id="IPR047187">
    <property type="entry name" value="SF1_C_Upf1"/>
</dbReference>
<name>A0A8D0CW44_SANLU</name>
<dbReference type="AlphaFoldDB" id="A0A8D0CW44"/>
<dbReference type="PANTHER" id="PTHR45418">
    <property type="entry name" value="CANCER/TESTIS ANTIGEN 55"/>
    <property type="match status" value="1"/>
</dbReference>
<dbReference type="CDD" id="cd18808">
    <property type="entry name" value="SF1_C_Upf1"/>
    <property type="match status" value="1"/>
</dbReference>
<evidence type="ECO:0000256" key="10">
    <source>
        <dbReference type="SAM" id="MobiDB-lite"/>
    </source>
</evidence>
<keyword evidence="8" id="KW-0067">ATP-binding</keyword>
<sequence>MLTAVRCMLSKLISPLWRTVEVDGEGMEDIRHLRGSVVTQLCLDYAMIDDAIYFTSGEVLGGVPLKEGDVVNCIAVRDGAQGGWKALRVEKNADAWEDGGKTSIEADSMQLRPLIGTVTSFEKDGGYINQTTYFPNYSLWEGYEPMKGDWVQAKYFINLSGSQWTTQAHSVAPLRYCRLDKVRVTSVYGNIGVVEDNVFFSLDSLLLPAHYQPLPGHLVNLVMVESSQSLYCWRALCMAPCLQRYWTCIFTGLPQTFFFKWKRRKPCLQINKGSETHRLKCCDFAGWDSEEQFTLVAVQKDITYSPGVRREEREMDISPGERLSIVVACQAKSLGSCAELLLLHFSSFTIGRRLEVTVGSKEENLLQPSEPYSPRDASLVSTMPTQVITVSAPFDAPRLTKRRLPTFLPNFPLPQALRDCVEAQSDVLVIQPCLGEELSPSNMRSRFSILLWLEELNAEREMKEFSIEGALLTKGAVYLHLEVLGLADGRPSLSIGDRIVLKKPQSAGVVMEYVSYVTEINDETVSLRVNAEFQRSYLGEPLDVDFSYNRLTMRRCHNALEQTKQFVESNVIVSEQQTPAMENGKVSSISIDMKSKATQTKDGRLASKPIPSPGKFFNPDLNPPQREAVKRIMAGECRPIPYVLFGPPGTGKTITLIEVILQVYHFLPSSRILVCTPSNSAADLICIRLHDSGFLHAASMARVNASCRQEESIPEVLRLYSRAGEDIRHASFHRIVVSTCSSAAMFHNIGLQVGHFTHVFLDEAGQATEPESLIPISFVSEKDGQIVLAGDPCQLGPIVKSKLAAAFGLGVSLLERLMANQLYSRHDWGYNPNLVTKLIYNYRSHEALLTLPSKLFYKSELCFKAPRAIVDSLCQWKTLPKKGFPLLFHGVRGTEMREGNNPSWFNPVEAVQAMLYCCQLAKKLYNPVDASDIGIIAPYRKQCEKIRVLLGKVGLSDIKVGSVEEFQGQEFLVIIMSTVRSNESVQSDDLQKALGFLANPKRFNVAITRPKALLLIVGNPHILIRDPCFRALLQYCFINGAYLGCDPPPSLRDSQMYVNLSAII</sequence>
<evidence type="ECO:0000259" key="11">
    <source>
        <dbReference type="Pfam" id="PF13086"/>
    </source>
</evidence>
<evidence type="ECO:0000256" key="6">
    <source>
        <dbReference type="ARBA" id="ARBA00022801"/>
    </source>
</evidence>
<comment type="subcellular location">
    <subcellularLocation>
        <location evidence="1">Cytoplasm</location>
    </subcellularLocation>
</comment>
<dbReference type="InterPro" id="IPR041677">
    <property type="entry name" value="DNA2/NAM7_AAA_11"/>
</dbReference>
<feature type="domain" description="DNA2/NAM7 helicase-like C-terminal" evidence="12">
    <location>
        <begin position="810"/>
        <end position="1020"/>
    </location>
</feature>
<evidence type="ECO:0000313" key="15">
    <source>
        <dbReference type="Proteomes" id="UP000694568"/>
    </source>
</evidence>
<comment type="similarity">
    <text evidence="2">Belongs to the DNA2/NAM7 helicase family. SDE3 subfamily.</text>
</comment>
<keyword evidence="6" id="KW-0378">Hydrolase</keyword>
<keyword evidence="4" id="KW-0963">Cytoplasm</keyword>
<dbReference type="PANTHER" id="PTHR45418:SF1">
    <property type="entry name" value="CANCER_TESTIS ANTIGEN 55"/>
    <property type="match status" value="1"/>
</dbReference>
<dbReference type="Gene3D" id="3.40.50.300">
    <property type="entry name" value="P-loop containing nucleotide triphosphate hydrolases"/>
    <property type="match status" value="2"/>
</dbReference>
<evidence type="ECO:0000256" key="7">
    <source>
        <dbReference type="ARBA" id="ARBA00022806"/>
    </source>
</evidence>
<dbReference type="GO" id="GO:0005524">
    <property type="term" value="F:ATP binding"/>
    <property type="evidence" value="ECO:0007669"/>
    <property type="project" value="UniProtKB-KW"/>
</dbReference>
<evidence type="ECO:0000256" key="5">
    <source>
        <dbReference type="ARBA" id="ARBA00022741"/>
    </source>
</evidence>
<evidence type="ECO:0000256" key="4">
    <source>
        <dbReference type="ARBA" id="ARBA00022490"/>
    </source>
</evidence>
<evidence type="ECO:0000313" key="14">
    <source>
        <dbReference type="Ensembl" id="ENSSLUP00000020012.1"/>
    </source>
</evidence>